<organism evidence="1 3">
    <name type="scientific">Amycolatopsis regifaucium</name>
    <dbReference type="NCBI Taxonomy" id="546365"/>
    <lineage>
        <taxon>Bacteria</taxon>
        <taxon>Bacillati</taxon>
        <taxon>Actinomycetota</taxon>
        <taxon>Actinomycetes</taxon>
        <taxon>Pseudonocardiales</taxon>
        <taxon>Pseudonocardiaceae</taxon>
        <taxon>Amycolatopsis</taxon>
    </lineage>
</organism>
<gene>
    <name evidence="2" type="ORF">ATP06_0230545</name>
    <name evidence="1" type="ORF">AVL48_05530</name>
</gene>
<dbReference type="Proteomes" id="UP000186883">
    <property type="component" value="Unassembled WGS sequence"/>
</dbReference>
<proteinExistence type="predicted"/>
<evidence type="ECO:0000313" key="4">
    <source>
        <dbReference type="Proteomes" id="UP000186883"/>
    </source>
</evidence>
<reference evidence="2 4" key="2">
    <citation type="submission" date="2016-11" db="EMBL/GenBank/DDBJ databases">
        <title>Genome sequencing of Amycolatopsis regifaucium.</title>
        <authorList>
            <person name="Mayilraj S."/>
            <person name="Kaur N."/>
        </authorList>
    </citation>
    <scope>NUCLEOTIDE SEQUENCE [LARGE SCALE GENOMIC DNA]</scope>
    <source>
        <strain evidence="2 4">GY080</strain>
    </source>
</reference>
<dbReference type="EMBL" id="LQCI01000034">
    <property type="protein sequence ID" value="KZB81471.1"/>
    <property type="molecule type" value="Genomic_DNA"/>
</dbReference>
<evidence type="ECO:0000313" key="1">
    <source>
        <dbReference type="EMBL" id="KZB81471.1"/>
    </source>
</evidence>
<protein>
    <submittedName>
        <fullName evidence="1">Uncharacterized protein</fullName>
    </submittedName>
</protein>
<accession>A0A154MA36</accession>
<comment type="caution">
    <text evidence="1">The sequence shown here is derived from an EMBL/GenBank/DDBJ whole genome shotgun (WGS) entry which is preliminary data.</text>
</comment>
<dbReference type="EMBL" id="LOBU02000021">
    <property type="protein sequence ID" value="OKA04734.1"/>
    <property type="molecule type" value="Genomic_DNA"/>
</dbReference>
<evidence type="ECO:0000313" key="2">
    <source>
        <dbReference type="EMBL" id="OKA04734.1"/>
    </source>
</evidence>
<evidence type="ECO:0000313" key="3">
    <source>
        <dbReference type="Proteomes" id="UP000076321"/>
    </source>
</evidence>
<name>A0A154MA36_9PSEU</name>
<reference evidence="1 3" key="1">
    <citation type="submission" date="2015-12" db="EMBL/GenBank/DDBJ databases">
        <title>Amycolatopsis regifaucium genome sequencing and assembly.</title>
        <authorList>
            <person name="Mayilraj S."/>
        </authorList>
    </citation>
    <scope>NUCLEOTIDE SEQUENCE [LARGE SCALE GENOMIC DNA]</scope>
    <source>
        <strain evidence="1 3">GY080</strain>
    </source>
</reference>
<dbReference type="AlphaFoldDB" id="A0A154MA36"/>
<dbReference type="RefSeq" id="WP_061986697.1">
    <property type="nucleotide sequence ID" value="NZ_FOPQ01000003.1"/>
</dbReference>
<dbReference type="Proteomes" id="UP000076321">
    <property type="component" value="Unassembled WGS sequence"/>
</dbReference>
<sequence length="97" mass="10906">MKRITGYSEVNQSMAQQLRDGAQESVDHTEDTHRGMEFVYDQDLTDGFGQEALEVLGQHRVLANETWDQQNLQAQGVVNADGHLMNAVEMAKAGMRR</sequence>
<keyword evidence="4" id="KW-1185">Reference proteome</keyword>